<accession>A0A7W9CI81</accession>
<keyword evidence="1" id="KW-1133">Transmembrane helix</keyword>
<organism evidence="3 4">
    <name type="scientific">Brevundimonas variabilis</name>
    <dbReference type="NCBI Taxonomy" id="74312"/>
    <lineage>
        <taxon>Bacteria</taxon>
        <taxon>Pseudomonadati</taxon>
        <taxon>Pseudomonadota</taxon>
        <taxon>Alphaproteobacteria</taxon>
        <taxon>Caulobacterales</taxon>
        <taxon>Caulobacteraceae</taxon>
        <taxon>Brevundimonas</taxon>
    </lineage>
</organism>
<proteinExistence type="predicted"/>
<dbReference type="RefSeq" id="WP_183212887.1">
    <property type="nucleotide sequence ID" value="NZ_JACHOR010000002.1"/>
</dbReference>
<feature type="transmembrane region" description="Helical" evidence="1">
    <location>
        <begin position="66"/>
        <end position="84"/>
    </location>
</feature>
<comment type="caution">
    <text evidence="3">The sequence shown here is derived from an EMBL/GenBank/DDBJ whole genome shotgun (WGS) entry which is preliminary data.</text>
</comment>
<dbReference type="EMBL" id="JACHOR010000002">
    <property type="protein sequence ID" value="MBB5745941.1"/>
    <property type="molecule type" value="Genomic_DNA"/>
</dbReference>
<feature type="domain" description="Cytochrome c oxidase subunit IV bacterial aa3 type" evidence="2">
    <location>
        <begin position="24"/>
        <end position="60"/>
    </location>
</feature>
<dbReference type="Proteomes" id="UP000545037">
    <property type="component" value="Unassembled WGS sequence"/>
</dbReference>
<evidence type="ECO:0000313" key="4">
    <source>
        <dbReference type="Proteomes" id="UP000545037"/>
    </source>
</evidence>
<keyword evidence="1" id="KW-0472">Membrane</keyword>
<feature type="transmembrane region" description="Helical" evidence="1">
    <location>
        <begin position="41"/>
        <end position="60"/>
    </location>
</feature>
<sequence length="91" mass="9651">MVDPHHPHHASDNADADANAYLRGSMEINEQAATWALVMNLMKWGALVISSVLLMLVLWFQPGGSFITGAIAAGVLLVGGVLFLRSGAKAH</sequence>
<dbReference type="InterPro" id="IPR012422">
    <property type="entry name" value="Cyt_c_oxidase_su4_bac-aa3"/>
</dbReference>
<evidence type="ECO:0000259" key="2">
    <source>
        <dbReference type="Pfam" id="PF07835"/>
    </source>
</evidence>
<protein>
    <recommendedName>
        <fullName evidence="2">Cytochrome c oxidase subunit IV bacterial aa3 type domain-containing protein</fullName>
    </recommendedName>
</protein>
<keyword evidence="4" id="KW-1185">Reference proteome</keyword>
<dbReference type="AlphaFoldDB" id="A0A7W9CI81"/>
<dbReference type="InterPro" id="IPR036596">
    <property type="entry name" value="Cyt-C_aa3_sf"/>
</dbReference>
<gene>
    <name evidence="3" type="ORF">GGR13_001525</name>
</gene>
<keyword evidence="1" id="KW-0812">Transmembrane</keyword>
<reference evidence="3 4" key="1">
    <citation type="submission" date="2020-08" db="EMBL/GenBank/DDBJ databases">
        <title>Genomic Encyclopedia of Type Strains, Phase IV (KMG-IV): sequencing the most valuable type-strain genomes for metagenomic binning, comparative biology and taxonomic classification.</title>
        <authorList>
            <person name="Goeker M."/>
        </authorList>
    </citation>
    <scope>NUCLEOTIDE SEQUENCE [LARGE SCALE GENOMIC DNA]</scope>
    <source>
        <strain evidence="3 4">DSM 4737</strain>
    </source>
</reference>
<dbReference type="SUPFAM" id="SSF81469">
    <property type="entry name" value="Bacterial aa3 type cytochrome c oxidase subunit IV"/>
    <property type="match status" value="1"/>
</dbReference>
<name>A0A7W9CI81_9CAUL</name>
<evidence type="ECO:0000313" key="3">
    <source>
        <dbReference type="EMBL" id="MBB5745941.1"/>
    </source>
</evidence>
<dbReference type="Gene3D" id="1.20.5.160">
    <property type="entry name" value="Bacterial aa3 type cytochrome c oxidase subunit IV"/>
    <property type="match status" value="1"/>
</dbReference>
<evidence type="ECO:0000256" key="1">
    <source>
        <dbReference type="SAM" id="Phobius"/>
    </source>
</evidence>
<dbReference type="Pfam" id="PF07835">
    <property type="entry name" value="COX4_pro_2"/>
    <property type="match status" value="1"/>
</dbReference>